<proteinExistence type="predicted"/>
<dbReference type="AlphaFoldDB" id="A0A5A7Q3T7"/>
<sequence length="157" mass="17922">MMGKEKNTVFRTWRLYCIFHARSDLYAIIRRFPSSQNIRNSFHLLSRSNILKLLSTIHQKDTAIRLAFIFVLEVSTLFFSPPSKGRKRSSSSMRSNLLARIETRERKIDGLISLSSKNNNNLAMVLQMAFCASVSSEANGNTPNKLCRKFKSATNQS</sequence>
<dbReference type="EMBL" id="BKCP01005738">
    <property type="protein sequence ID" value="GER39714.1"/>
    <property type="molecule type" value="Genomic_DNA"/>
</dbReference>
<gene>
    <name evidence="1" type="ORF">STAS_16350</name>
</gene>
<dbReference type="Proteomes" id="UP000325081">
    <property type="component" value="Unassembled WGS sequence"/>
</dbReference>
<evidence type="ECO:0000313" key="2">
    <source>
        <dbReference type="Proteomes" id="UP000325081"/>
    </source>
</evidence>
<evidence type="ECO:0000313" key="1">
    <source>
        <dbReference type="EMBL" id="GER39714.1"/>
    </source>
</evidence>
<comment type="caution">
    <text evidence="1">The sequence shown here is derived from an EMBL/GenBank/DDBJ whole genome shotgun (WGS) entry which is preliminary data.</text>
</comment>
<protein>
    <submittedName>
        <fullName evidence="1">Lipid-transfer protein</fullName>
    </submittedName>
</protein>
<accession>A0A5A7Q3T7</accession>
<organism evidence="1 2">
    <name type="scientific">Striga asiatica</name>
    <name type="common">Asiatic witchweed</name>
    <name type="synonym">Buchnera asiatica</name>
    <dbReference type="NCBI Taxonomy" id="4170"/>
    <lineage>
        <taxon>Eukaryota</taxon>
        <taxon>Viridiplantae</taxon>
        <taxon>Streptophyta</taxon>
        <taxon>Embryophyta</taxon>
        <taxon>Tracheophyta</taxon>
        <taxon>Spermatophyta</taxon>
        <taxon>Magnoliopsida</taxon>
        <taxon>eudicotyledons</taxon>
        <taxon>Gunneridae</taxon>
        <taxon>Pentapetalae</taxon>
        <taxon>asterids</taxon>
        <taxon>lamiids</taxon>
        <taxon>Lamiales</taxon>
        <taxon>Orobanchaceae</taxon>
        <taxon>Buchnereae</taxon>
        <taxon>Striga</taxon>
    </lineage>
</organism>
<keyword evidence="2" id="KW-1185">Reference proteome</keyword>
<reference evidence="2" key="1">
    <citation type="journal article" date="2019" name="Curr. Biol.">
        <title>Genome Sequence of Striga asiatica Provides Insight into the Evolution of Plant Parasitism.</title>
        <authorList>
            <person name="Yoshida S."/>
            <person name="Kim S."/>
            <person name="Wafula E.K."/>
            <person name="Tanskanen J."/>
            <person name="Kim Y.M."/>
            <person name="Honaas L."/>
            <person name="Yang Z."/>
            <person name="Spallek T."/>
            <person name="Conn C.E."/>
            <person name="Ichihashi Y."/>
            <person name="Cheong K."/>
            <person name="Cui S."/>
            <person name="Der J.P."/>
            <person name="Gundlach H."/>
            <person name="Jiao Y."/>
            <person name="Hori C."/>
            <person name="Ishida J.K."/>
            <person name="Kasahara H."/>
            <person name="Kiba T."/>
            <person name="Kim M.S."/>
            <person name="Koo N."/>
            <person name="Laohavisit A."/>
            <person name="Lee Y.H."/>
            <person name="Lumba S."/>
            <person name="McCourt P."/>
            <person name="Mortimer J.C."/>
            <person name="Mutuku J.M."/>
            <person name="Nomura T."/>
            <person name="Sasaki-Sekimoto Y."/>
            <person name="Seto Y."/>
            <person name="Wang Y."/>
            <person name="Wakatake T."/>
            <person name="Sakakibara H."/>
            <person name="Demura T."/>
            <person name="Yamaguchi S."/>
            <person name="Yoneyama K."/>
            <person name="Manabe R.I."/>
            <person name="Nelson D.C."/>
            <person name="Schulman A.H."/>
            <person name="Timko M.P."/>
            <person name="dePamphilis C.W."/>
            <person name="Choi D."/>
            <person name="Shirasu K."/>
        </authorList>
    </citation>
    <scope>NUCLEOTIDE SEQUENCE [LARGE SCALE GENOMIC DNA]</scope>
    <source>
        <strain evidence="2">cv. UVA1</strain>
    </source>
</reference>
<name>A0A5A7Q3T7_STRAF</name>